<sequence length="106" mass="11892">MGEIAHDKSATEHYRQLFNECTADLTSCKEMHDLQGRFDILAGKTTEGEWVKIHFKRCREAITGQLLELANTTLPGLNLKLDRVDTNVENQSDENGKKADGVNVAF</sequence>
<dbReference type="Proteomes" id="UP000270697">
    <property type="component" value="Unassembled WGS sequence"/>
</dbReference>
<dbReference type="EMBL" id="FOUP01000025">
    <property type="protein sequence ID" value="SFO79407.1"/>
    <property type="molecule type" value="Genomic_DNA"/>
</dbReference>
<name>A0A1I5K318_9PSEU</name>
<dbReference type="RefSeq" id="WP_093159602.1">
    <property type="nucleotide sequence ID" value="NZ_FOUP01000025.1"/>
</dbReference>
<dbReference type="AlphaFoldDB" id="A0A1I5K318"/>
<dbReference type="STRING" id="455193.SAMN05421805_12529"/>
<protein>
    <submittedName>
        <fullName evidence="2">Uncharacterized protein</fullName>
    </submittedName>
</protein>
<organism evidence="2 3">
    <name type="scientific">Saccharopolyspora antimicrobica</name>
    <dbReference type="NCBI Taxonomy" id="455193"/>
    <lineage>
        <taxon>Bacteria</taxon>
        <taxon>Bacillati</taxon>
        <taxon>Actinomycetota</taxon>
        <taxon>Actinomycetes</taxon>
        <taxon>Pseudonocardiales</taxon>
        <taxon>Pseudonocardiaceae</taxon>
        <taxon>Saccharopolyspora</taxon>
    </lineage>
</organism>
<reference evidence="2 3" key="1">
    <citation type="submission" date="2016-10" db="EMBL/GenBank/DDBJ databases">
        <authorList>
            <person name="de Groot N.N."/>
        </authorList>
    </citation>
    <scope>NUCLEOTIDE SEQUENCE [LARGE SCALE GENOMIC DNA]</scope>
    <source>
        <strain evidence="2 3">CPCC 201259</strain>
    </source>
</reference>
<evidence type="ECO:0000313" key="1">
    <source>
        <dbReference type="EMBL" id="RKT84769.1"/>
    </source>
</evidence>
<reference evidence="1 4" key="2">
    <citation type="submission" date="2018-10" db="EMBL/GenBank/DDBJ databases">
        <title>Sequencing the genomes of 1000 actinobacteria strains.</title>
        <authorList>
            <person name="Klenk H.-P."/>
        </authorList>
    </citation>
    <scope>NUCLEOTIDE SEQUENCE [LARGE SCALE GENOMIC DNA]</scope>
    <source>
        <strain evidence="1 4">DSM 45119</strain>
    </source>
</reference>
<proteinExistence type="predicted"/>
<evidence type="ECO:0000313" key="2">
    <source>
        <dbReference type="EMBL" id="SFO79407.1"/>
    </source>
</evidence>
<dbReference type="Proteomes" id="UP000199398">
    <property type="component" value="Unassembled WGS sequence"/>
</dbReference>
<dbReference type="EMBL" id="RBXX01000002">
    <property type="protein sequence ID" value="RKT84769.1"/>
    <property type="molecule type" value="Genomic_DNA"/>
</dbReference>
<evidence type="ECO:0000313" key="4">
    <source>
        <dbReference type="Proteomes" id="UP000270697"/>
    </source>
</evidence>
<evidence type="ECO:0000313" key="3">
    <source>
        <dbReference type="Proteomes" id="UP000199398"/>
    </source>
</evidence>
<gene>
    <name evidence="1" type="ORF">ATL45_3094</name>
    <name evidence="2" type="ORF">SAMN05421805_12529</name>
</gene>
<keyword evidence="4" id="KW-1185">Reference proteome</keyword>
<accession>A0A1I5K318</accession>